<dbReference type="EMBL" id="CP001230">
    <property type="protein sequence ID" value="ACO03351.1"/>
    <property type="molecule type" value="Genomic_DNA"/>
</dbReference>
<name>C0QTK7_PERMH</name>
<evidence type="ECO:0000313" key="1">
    <source>
        <dbReference type="EMBL" id="ACO03351.1"/>
    </source>
</evidence>
<evidence type="ECO:0000313" key="2">
    <source>
        <dbReference type="Proteomes" id="UP000001366"/>
    </source>
</evidence>
<dbReference type="STRING" id="123214.PERMA_0226"/>
<gene>
    <name evidence="1" type="ordered locus">PERMA_0226</name>
</gene>
<dbReference type="RefSeq" id="WP_012675590.1">
    <property type="nucleotide sequence ID" value="NC_012440.1"/>
</dbReference>
<dbReference type="PaxDb" id="123214-PERMA_0226"/>
<organism evidence="1 2">
    <name type="scientific">Persephonella marina (strain DSM 14350 / EX-H1)</name>
    <dbReference type="NCBI Taxonomy" id="123214"/>
    <lineage>
        <taxon>Bacteria</taxon>
        <taxon>Pseudomonadati</taxon>
        <taxon>Aquificota</taxon>
        <taxon>Aquificia</taxon>
        <taxon>Aquificales</taxon>
        <taxon>Hydrogenothermaceae</taxon>
        <taxon>Persephonella</taxon>
    </lineage>
</organism>
<dbReference type="eggNOG" id="ENOG502ZS14">
    <property type="taxonomic scope" value="Bacteria"/>
</dbReference>
<dbReference type="HOGENOM" id="CLU_2142463_0_0_0"/>
<protein>
    <submittedName>
        <fullName evidence="1">Uncharacterized protein</fullName>
    </submittedName>
</protein>
<dbReference type="KEGG" id="pmx:PERMA_0226"/>
<dbReference type="OrthoDB" id="14472at2"/>
<dbReference type="AlphaFoldDB" id="C0QTK7"/>
<proteinExistence type="predicted"/>
<keyword evidence="2" id="KW-1185">Reference proteome</keyword>
<dbReference type="Proteomes" id="UP000001366">
    <property type="component" value="Chromosome"/>
</dbReference>
<sequence length="121" mass="13924">MDKKSFSQFDMLLAQELTNLERFIIKNPLGTNEFWSEWQEKTGEIIVTKAAIKKALRNHKGSLDESQILKLSSMLEAYKEIAAYLELLRQTALKIRGIEVSNWDIFDGIEGENEGEDDLPF</sequence>
<reference evidence="1 2" key="1">
    <citation type="journal article" date="2009" name="J. Bacteriol.">
        <title>Complete and draft genome sequences of six members of the Aquificales.</title>
        <authorList>
            <person name="Reysenbach A.L."/>
            <person name="Hamamura N."/>
            <person name="Podar M."/>
            <person name="Griffiths E."/>
            <person name="Ferreira S."/>
            <person name="Hochstein R."/>
            <person name="Heidelberg J."/>
            <person name="Johnson J."/>
            <person name="Mead D."/>
            <person name="Pohorille A."/>
            <person name="Sarmiento M."/>
            <person name="Schweighofer K."/>
            <person name="Seshadri R."/>
            <person name="Voytek M.A."/>
        </authorList>
    </citation>
    <scope>NUCLEOTIDE SEQUENCE [LARGE SCALE GENOMIC DNA]</scope>
    <source>
        <strain evidence="2">DSM 14350 / EX-H1</strain>
    </source>
</reference>
<accession>C0QTK7</accession>